<reference evidence="1" key="1">
    <citation type="submission" date="2020-07" db="EMBL/GenBank/DDBJ databases">
        <title>Huge and variable diversity of episymbiotic CPR bacteria and DPANN archaea in groundwater ecosystems.</title>
        <authorList>
            <person name="He C.Y."/>
            <person name="Keren R."/>
            <person name="Whittaker M."/>
            <person name="Farag I.F."/>
            <person name="Doudna J."/>
            <person name="Cate J.H.D."/>
            <person name="Banfield J.F."/>
        </authorList>
    </citation>
    <scope>NUCLEOTIDE SEQUENCE</scope>
    <source>
        <strain evidence="1">NC_groundwater_17_Pr7_B-0.1um_64_12</strain>
    </source>
</reference>
<name>A0A931PUZ3_FIMGI</name>
<accession>A0A931PUZ3</accession>
<protein>
    <recommendedName>
        <fullName evidence="3">Flagellar protein</fullName>
    </recommendedName>
</protein>
<evidence type="ECO:0000313" key="1">
    <source>
        <dbReference type="EMBL" id="MBI1755700.1"/>
    </source>
</evidence>
<comment type="caution">
    <text evidence="1">The sequence shown here is derived from an EMBL/GenBank/DDBJ whole genome shotgun (WGS) entry which is preliminary data.</text>
</comment>
<dbReference type="InterPro" id="IPR013367">
    <property type="entry name" value="Flagellar_put"/>
</dbReference>
<evidence type="ECO:0008006" key="3">
    <source>
        <dbReference type="Google" id="ProtNLM"/>
    </source>
</evidence>
<gene>
    <name evidence="1" type="ORF">HYR64_01160</name>
</gene>
<evidence type="ECO:0000313" key="2">
    <source>
        <dbReference type="Proteomes" id="UP000727962"/>
    </source>
</evidence>
<organism evidence="1 2">
    <name type="scientific">Fimbriimonas ginsengisoli</name>
    <dbReference type="NCBI Taxonomy" id="1005039"/>
    <lineage>
        <taxon>Bacteria</taxon>
        <taxon>Bacillati</taxon>
        <taxon>Armatimonadota</taxon>
        <taxon>Fimbriimonadia</taxon>
        <taxon>Fimbriimonadales</taxon>
        <taxon>Fimbriimonadaceae</taxon>
        <taxon>Fimbriimonas</taxon>
    </lineage>
</organism>
<dbReference type="AlphaFoldDB" id="A0A931PUZ3"/>
<dbReference type="EMBL" id="JACOSL010000006">
    <property type="protein sequence ID" value="MBI1755700.1"/>
    <property type="molecule type" value="Genomic_DNA"/>
</dbReference>
<dbReference type="Proteomes" id="UP000727962">
    <property type="component" value="Unassembled WGS sequence"/>
</dbReference>
<dbReference type="NCBIfam" id="TIGR02530">
    <property type="entry name" value="flg_new"/>
    <property type="match status" value="1"/>
</dbReference>
<proteinExistence type="predicted"/>
<dbReference type="Pfam" id="PF12611">
    <property type="entry name" value="Flagellar_put"/>
    <property type="match status" value="1"/>
</dbReference>
<sequence length="122" mass="13116">MDNRIQNARISELALGQLQAPKAPGAPALAGDFAAILQDRLKVSGHAQTRLRSRNIAFGQEEWGRVLSGVDRAAAKGSKESLVMIDDVALVVSVKNRTVITAVDKDHLKENVFTNIDSAVIV</sequence>